<name>A0ABN1NC97_9PSEU</name>
<evidence type="ECO:0000313" key="2">
    <source>
        <dbReference type="Proteomes" id="UP001499967"/>
    </source>
</evidence>
<comment type="caution">
    <text evidence="1">The sequence shown here is derived from an EMBL/GenBank/DDBJ whole genome shotgun (WGS) entry which is preliminary data.</text>
</comment>
<keyword evidence="2" id="KW-1185">Reference proteome</keyword>
<sequence>MFARVVEAAETGVVPAMAELHAGRAEVERLQWRLLSECGDADVGGAIDVALVGRLYEMCAGRAVALARLARR</sequence>
<accession>A0ABN1NC97</accession>
<proteinExistence type="predicted"/>
<dbReference type="RefSeq" id="WP_343945917.1">
    <property type="nucleotide sequence ID" value="NZ_BAAAHP010000238.1"/>
</dbReference>
<reference evidence="1 2" key="1">
    <citation type="journal article" date="2019" name="Int. J. Syst. Evol. Microbiol.">
        <title>The Global Catalogue of Microorganisms (GCM) 10K type strain sequencing project: providing services to taxonomists for standard genome sequencing and annotation.</title>
        <authorList>
            <consortium name="The Broad Institute Genomics Platform"/>
            <consortium name="The Broad Institute Genome Sequencing Center for Infectious Disease"/>
            <person name="Wu L."/>
            <person name="Ma J."/>
        </authorList>
    </citation>
    <scope>NUCLEOTIDE SEQUENCE [LARGE SCALE GENOMIC DNA]</scope>
    <source>
        <strain evidence="1 2">JCM 11117</strain>
    </source>
</reference>
<evidence type="ECO:0000313" key="1">
    <source>
        <dbReference type="EMBL" id="GAA0901826.1"/>
    </source>
</evidence>
<dbReference type="EMBL" id="BAAAHP010000238">
    <property type="protein sequence ID" value="GAA0901826.1"/>
    <property type="molecule type" value="Genomic_DNA"/>
</dbReference>
<dbReference type="Proteomes" id="UP001499967">
    <property type="component" value="Unassembled WGS sequence"/>
</dbReference>
<organism evidence="1 2">
    <name type="scientific">Pseudonocardia zijingensis</name>
    <dbReference type="NCBI Taxonomy" id="153376"/>
    <lineage>
        <taxon>Bacteria</taxon>
        <taxon>Bacillati</taxon>
        <taxon>Actinomycetota</taxon>
        <taxon>Actinomycetes</taxon>
        <taxon>Pseudonocardiales</taxon>
        <taxon>Pseudonocardiaceae</taxon>
        <taxon>Pseudonocardia</taxon>
    </lineage>
</organism>
<protein>
    <submittedName>
        <fullName evidence="1">Uncharacterized protein</fullName>
    </submittedName>
</protein>
<gene>
    <name evidence="1" type="ORF">GCM10009559_68670</name>
</gene>